<accession>A0A382II23</accession>
<dbReference type="AlphaFoldDB" id="A0A382II23"/>
<evidence type="ECO:0000313" key="2">
    <source>
        <dbReference type="EMBL" id="SVB98311.1"/>
    </source>
</evidence>
<gene>
    <name evidence="2" type="ORF">METZ01_LOCUS251165</name>
</gene>
<feature type="region of interest" description="Disordered" evidence="1">
    <location>
        <begin position="79"/>
        <end position="99"/>
    </location>
</feature>
<proteinExistence type="predicted"/>
<evidence type="ECO:0000256" key="1">
    <source>
        <dbReference type="SAM" id="MobiDB-lite"/>
    </source>
</evidence>
<protein>
    <submittedName>
        <fullName evidence="2">Uncharacterized protein</fullName>
    </submittedName>
</protein>
<reference evidence="2" key="1">
    <citation type="submission" date="2018-05" db="EMBL/GenBank/DDBJ databases">
        <authorList>
            <person name="Lanie J.A."/>
            <person name="Ng W.-L."/>
            <person name="Kazmierczak K.M."/>
            <person name="Andrzejewski T.M."/>
            <person name="Davidsen T.M."/>
            <person name="Wayne K.J."/>
            <person name="Tettelin H."/>
            <person name="Glass J.I."/>
            <person name="Rusch D."/>
            <person name="Podicherti R."/>
            <person name="Tsui H.-C.T."/>
            <person name="Winkler M.E."/>
        </authorList>
    </citation>
    <scope>NUCLEOTIDE SEQUENCE</scope>
</reference>
<sequence>MSGVWSACLTRLTKQKMPLCLASRSGQEVVSCREKFFTSDFSKLNMATKRCNGCGALFDSSVIFISGRCPSCYNAWGGPGRGSDPSREDHESQNDDWDN</sequence>
<feature type="compositionally biased region" description="Basic and acidic residues" evidence="1">
    <location>
        <begin position="84"/>
        <end position="93"/>
    </location>
</feature>
<name>A0A382II23_9ZZZZ</name>
<organism evidence="2">
    <name type="scientific">marine metagenome</name>
    <dbReference type="NCBI Taxonomy" id="408172"/>
    <lineage>
        <taxon>unclassified sequences</taxon>
        <taxon>metagenomes</taxon>
        <taxon>ecological metagenomes</taxon>
    </lineage>
</organism>
<dbReference type="EMBL" id="UINC01067029">
    <property type="protein sequence ID" value="SVB98311.1"/>
    <property type="molecule type" value="Genomic_DNA"/>
</dbReference>